<evidence type="ECO:0000256" key="1">
    <source>
        <dbReference type="SAM" id="Phobius"/>
    </source>
</evidence>
<organism evidence="2 3">
    <name type="scientific">Leyella stercorea DSM 18206</name>
    <dbReference type="NCBI Taxonomy" id="1002367"/>
    <lineage>
        <taxon>Bacteria</taxon>
        <taxon>Pseudomonadati</taxon>
        <taxon>Bacteroidota</taxon>
        <taxon>Bacteroidia</taxon>
        <taxon>Bacteroidales</taxon>
        <taxon>Prevotellaceae</taxon>
        <taxon>Leyella</taxon>
    </lineage>
</organism>
<dbReference type="EMBL" id="AFZZ01000084">
    <property type="protein sequence ID" value="EHJ41303.1"/>
    <property type="molecule type" value="Genomic_DNA"/>
</dbReference>
<keyword evidence="1" id="KW-0812">Transmembrane</keyword>
<accession>G6AWA0</accession>
<dbReference type="AlphaFoldDB" id="G6AWA0"/>
<proteinExistence type="predicted"/>
<protein>
    <submittedName>
        <fullName evidence="2">Uncharacterized protein</fullName>
    </submittedName>
</protein>
<evidence type="ECO:0000313" key="3">
    <source>
        <dbReference type="Proteomes" id="UP000004407"/>
    </source>
</evidence>
<dbReference type="HOGENOM" id="CLU_3121304_0_0_10"/>
<reference evidence="2 3" key="1">
    <citation type="submission" date="2011-08" db="EMBL/GenBank/DDBJ databases">
        <authorList>
            <person name="Weinstock G."/>
            <person name="Sodergren E."/>
            <person name="Clifton S."/>
            <person name="Fulton L."/>
            <person name="Fulton B."/>
            <person name="Courtney L."/>
            <person name="Fronick C."/>
            <person name="Harrison M."/>
            <person name="Strong C."/>
            <person name="Farmer C."/>
            <person name="Delahaunty K."/>
            <person name="Markovic C."/>
            <person name="Hall O."/>
            <person name="Minx P."/>
            <person name="Tomlinson C."/>
            <person name="Mitreva M."/>
            <person name="Hou S."/>
            <person name="Chen J."/>
            <person name="Wollam A."/>
            <person name="Pepin K.H."/>
            <person name="Johnson M."/>
            <person name="Bhonagiri V."/>
            <person name="Zhang X."/>
            <person name="Suruliraj S."/>
            <person name="Warren W."/>
            <person name="Chinwalla A."/>
            <person name="Mardis E.R."/>
            <person name="Wilson R.K."/>
        </authorList>
    </citation>
    <scope>NUCLEOTIDE SEQUENCE [LARGE SCALE GENOMIC DNA]</scope>
    <source>
        <strain evidence="2 3">DSM 18206</strain>
    </source>
</reference>
<evidence type="ECO:0000313" key="2">
    <source>
        <dbReference type="EMBL" id="EHJ41303.1"/>
    </source>
</evidence>
<sequence length="50" mass="5487">MFKGAASRCTSVLLYILWGFDISTLVGAALPWATPVVCFRVFVGCWSVFV</sequence>
<comment type="caution">
    <text evidence="2">The sequence shown here is derived from an EMBL/GenBank/DDBJ whole genome shotgun (WGS) entry which is preliminary data.</text>
</comment>
<keyword evidence="1" id="KW-1133">Transmembrane helix</keyword>
<keyword evidence="1" id="KW-0472">Membrane</keyword>
<dbReference type="Proteomes" id="UP000004407">
    <property type="component" value="Unassembled WGS sequence"/>
</dbReference>
<gene>
    <name evidence="2" type="ORF">HMPREF0673_00898</name>
</gene>
<feature type="transmembrane region" description="Helical" evidence="1">
    <location>
        <begin position="12"/>
        <end position="33"/>
    </location>
</feature>
<name>G6AWA0_9BACT</name>